<reference evidence="1" key="1">
    <citation type="journal article" date="2019" name="bioRxiv">
        <title>The Genome of the Zebra Mussel, Dreissena polymorpha: A Resource for Invasive Species Research.</title>
        <authorList>
            <person name="McCartney M.A."/>
            <person name="Auch B."/>
            <person name="Kono T."/>
            <person name="Mallez S."/>
            <person name="Zhang Y."/>
            <person name="Obille A."/>
            <person name="Becker A."/>
            <person name="Abrahante J.E."/>
            <person name="Garbe J."/>
            <person name="Badalamenti J.P."/>
            <person name="Herman A."/>
            <person name="Mangelson H."/>
            <person name="Liachko I."/>
            <person name="Sullivan S."/>
            <person name="Sone E.D."/>
            <person name="Koren S."/>
            <person name="Silverstein K.A.T."/>
            <person name="Beckman K.B."/>
            <person name="Gohl D.M."/>
        </authorList>
    </citation>
    <scope>NUCLEOTIDE SEQUENCE</scope>
    <source>
        <strain evidence="1">Duluth1</strain>
        <tissue evidence="1">Whole animal</tissue>
    </source>
</reference>
<evidence type="ECO:0000313" key="1">
    <source>
        <dbReference type="EMBL" id="KAH3880522.1"/>
    </source>
</evidence>
<sequence>MAEQGSSKGAEGGSGQFSSNKDLLKHYEDQVSITWQLLTFNPFPLRSKVKMA</sequence>
<proteinExistence type="predicted"/>
<accession>A0A9D4MMU0</accession>
<evidence type="ECO:0000313" key="2">
    <source>
        <dbReference type="Proteomes" id="UP000828390"/>
    </source>
</evidence>
<name>A0A9D4MMU0_DREPO</name>
<dbReference type="Proteomes" id="UP000828390">
    <property type="component" value="Unassembled WGS sequence"/>
</dbReference>
<protein>
    <submittedName>
        <fullName evidence="1">Uncharacterized protein</fullName>
    </submittedName>
</protein>
<comment type="caution">
    <text evidence="1">The sequence shown here is derived from an EMBL/GenBank/DDBJ whole genome shotgun (WGS) entry which is preliminary data.</text>
</comment>
<dbReference type="AlphaFoldDB" id="A0A9D4MMU0"/>
<dbReference type="EMBL" id="JAIWYP010000001">
    <property type="protein sequence ID" value="KAH3880522.1"/>
    <property type="molecule type" value="Genomic_DNA"/>
</dbReference>
<keyword evidence="2" id="KW-1185">Reference proteome</keyword>
<organism evidence="1 2">
    <name type="scientific">Dreissena polymorpha</name>
    <name type="common">Zebra mussel</name>
    <name type="synonym">Mytilus polymorpha</name>
    <dbReference type="NCBI Taxonomy" id="45954"/>
    <lineage>
        <taxon>Eukaryota</taxon>
        <taxon>Metazoa</taxon>
        <taxon>Spiralia</taxon>
        <taxon>Lophotrochozoa</taxon>
        <taxon>Mollusca</taxon>
        <taxon>Bivalvia</taxon>
        <taxon>Autobranchia</taxon>
        <taxon>Heteroconchia</taxon>
        <taxon>Euheterodonta</taxon>
        <taxon>Imparidentia</taxon>
        <taxon>Neoheterodontei</taxon>
        <taxon>Myida</taxon>
        <taxon>Dreissenoidea</taxon>
        <taxon>Dreissenidae</taxon>
        <taxon>Dreissena</taxon>
    </lineage>
</organism>
<gene>
    <name evidence="1" type="ORF">DPMN_004438</name>
</gene>
<reference evidence="1" key="2">
    <citation type="submission" date="2020-11" db="EMBL/GenBank/DDBJ databases">
        <authorList>
            <person name="McCartney M.A."/>
            <person name="Auch B."/>
            <person name="Kono T."/>
            <person name="Mallez S."/>
            <person name="Becker A."/>
            <person name="Gohl D.M."/>
            <person name="Silverstein K.A.T."/>
            <person name="Koren S."/>
            <person name="Bechman K.B."/>
            <person name="Herman A."/>
            <person name="Abrahante J.E."/>
            <person name="Garbe J."/>
        </authorList>
    </citation>
    <scope>NUCLEOTIDE SEQUENCE</scope>
    <source>
        <strain evidence="1">Duluth1</strain>
        <tissue evidence="1">Whole animal</tissue>
    </source>
</reference>